<gene>
    <name evidence="4" type="ORF">PPROV_000964500</name>
</gene>
<evidence type="ECO:0000256" key="3">
    <source>
        <dbReference type="SAM" id="Phobius"/>
    </source>
</evidence>
<comment type="caution">
    <text evidence="4">The sequence shown here is derived from an EMBL/GenBank/DDBJ whole genome shotgun (WGS) entry which is preliminary data.</text>
</comment>
<feature type="region of interest" description="Disordered" evidence="2">
    <location>
        <begin position="1"/>
        <end position="21"/>
    </location>
</feature>
<feature type="transmembrane region" description="Helical" evidence="3">
    <location>
        <begin position="37"/>
        <end position="61"/>
    </location>
</feature>
<keyword evidence="3" id="KW-1133">Transmembrane helix</keyword>
<keyword evidence="5" id="KW-1185">Reference proteome</keyword>
<keyword evidence="3" id="KW-0472">Membrane</keyword>
<keyword evidence="3" id="KW-0812">Transmembrane</keyword>
<evidence type="ECO:0000256" key="2">
    <source>
        <dbReference type="SAM" id="MobiDB-lite"/>
    </source>
</evidence>
<dbReference type="AlphaFoldDB" id="A0A830HVZ0"/>
<feature type="coiled-coil region" evidence="1">
    <location>
        <begin position="95"/>
        <end position="140"/>
    </location>
</feature>
<accession>A0A830HVZ0</accession>
<organism evidence="4 5">
    <name type="scientific">Pycnococcus provasolii</name>
    <dbReference type="NCBI Taxonomy" id="41880"/>
    <lineage>
        <taxon>Eukaryota</taxon>
        <taxon>Viridiplantae</taxon>
        <taxon>Chlorophyta</taxon>
        <taxon>Pseudoscourfieldiophyceae</taxon>
        <taxon>Pseudoscourfieldiales</taxon>
        <taxon>Pycnococcaceae</taxon>
        <taxon>Pycnococcus</taxon>
    </lineage>
</organism>
<feature type="compositionally biased region" description="Pro residues" evidence="2">
    <location>
        <begin position="217"/>
        <end position="227"/>
    </location>
</feature>
<dbReference type="Proteomes" id="UP000660262">
    <property type="component" value="Unassembled WGS sequence"/>
</dbReference>
<evidence type="ECO:0000256" key="1">
    <source>
        <dbReference type="SAM" id="Coils"/>
    </source>
</evidence>
<evidence type="ECO:0000313" key="4">
    <source>
        <dbReference type="EMBL" id="GHP10915.1"/>
    </source>
</evidence>
<name>A0A830HVZ0_9CHLO</name>
<proteinExistence type="predicted"/>
<keyword evidence="1" id="KW-0175">Coiled coil</keyword>
<dbReference type="EMBL" id="BNJQ01000031">
    <property type="protein sequence ID" value="GHP10915.1"/>
    <property type="molecule type" value="Genomic_DNA"/>
</dbReference>
<evidence type="ECO:0000313" key="5">
    <source>
        <dbReference type="Proteomes" id="UP000660262"/>
    </source>
</evidence>
<feature type="region of interest" description="Disordered" evidence="2">
    <location>
        <begin position="212"/>
        <end position="233"/>
    </location>
</feature>
<protein>
    <submittedName>
        <fullName evidence="4">Uncharacterized protein</fullName>
    </submittedName>
</protein>
<reference evidence="4" key="1">
    <citation type="submission" date="2020-10" db="EMBL/GenBank/DDBJ databases">
        <title>Unveiling of a novel bifunctional photoreceptor, Dualchrome1, isolated from a cosmopolitan green alga.</title>
        <authorList>
            <person name="Suzuki S."/>
            <person name="Kawachi M."/>
        </authorList>
    </citation>
    <scope>NUCLEOTIDE SEQUENCE</scope>
    <source>
        <strain evidence="4">NIES 2893</strain>
    </source>
</reference>
<sequence length="288" mass="32355">MAGPGSYAASDRMPTPRALGHNSDLACQSRRLFIRRWLVRCSIVCTAAWTLALLMIVAAAISGPPDAASAAAGNRRKVLEAMSAAQFNGIVKELVNSAEAEAAKKHKKQNDEERRRAKRMKRLLEKKHEAERLRRVEEKQAKPEYRRYELEKMAMEERGDEKVLSYKQWKYKLRKRGCDLSRGCTPPPPAAPAPVPNAPPMRDYMLRFLRPASRPSGAPPWPSPPPADMDDKGRKTVHLAGNEEWLSDDELDELTLASYREVDGTRHAMKLTSSVHTIIRIPLLLKAS</sequence>